<proteinExistence type="inferred from homology"/>
<dbReference type="Gene3D" id="3.90.1720.10">
    <property type="entry name" value="endopeptidase domain like (from Nostoc punctiforme)"/>
    <property type="match status" value="1"/>
</dbReference>
<evidence type="ECO:0000259" key="5">
    <source>
        <dbReference type="PROSITE" id="PS51935"/>
    </source>
</evidence>
<dbReference type="PANTHER" id="PTHR47053:SF1">
    <property type="entry name" value="MUREIN DD-ENDOPEPTIDASE MEPH-RELATED"/>
    <property type="match status" value="1"/>
</dbReference>
<reference evidence="6 7" key="1">
    <citation type="submission" date="2016-10" db="EMBL/GenBank/DDBJ databases">
        <authorList>
            <person name="de Groot N.N."/>
        </authorList>
    </citation>
    <scope>NUCLEOTIDE SEQUENCE [LARGE SCALE GENOMIC DNA]</scope>
    <source>
        <strain evidence="6 7">S3b</strain>
    </source>
</reference>
<evidence type="ECO:0000313" key="6">
    <source>
        <dbReference type="EMBL" id="SDW12182.1"/>
    </source>
</evidence>
<gene>
    <name evidence="6" type="ORF">SAMN04487759_10452</name>
</gene>
<evidence type="ECO:0000256" key="2">
    <source>
        <dbReference type="ARBA" id="ARBA00022670"/>
    </source>
</evidence>
<dbReference type="EMBL" id="FNNF01000004">
    <property type="protein sequence ID" value="SDW12182.1"/>
    <property type="molecule type" value="Genomic_DNA"/>
</dbReference>
<dbReference type="OrthoDB" id="9813368at2"/>
<dbReference type="InterPro" id="IPR038765">
    <property type="entry name" value="Papain-like_cys_pep_sf"/>
</dbReference>
<keyword evidence="4" id="KW-0788">Thiol protease</keyword>
<keyword evidence="3" id="KW-0378">Hydrolase</keyword>
<accession>A0A1H2QYA1</accession>
<dbReference type="Proteomes" id="UP000182429">
    <property type="component" value="Unassembled WGS sequence"/>
</dbReference>
<dbReference type="AlphaFoldDB" id="A0A1H2QYA1"/>
<dbReference type="GO" id="GO:0008234">
    <property type="term" value="F:cysteine-type peptidase activity"/>
    <property type="evidence" value="ECO:0007669"/>
    <property type="project" value="UniProtKB-KW"/>
</dbReference>
<evidence type="ECO:0000256" key="1">
    <source>
        <dbReference type="ARBA" id="ARBA00007074"/>
    </source>
</evidence>
<dbReference type="PANTHER" id="PTHR47053">
    <property type="entry name" value="MUREIN DD-ENDOPEPTIDASE MEPH-RELATED"/>
    <property type="match status" value="1"/>
</dbReference>
<dbReference type="PROSITE" id="PS51935">
    <property type="entry name" value="NLPC_P60"/>
    <property type="match status" value="1"/>
</dbReference>
<dbReference type="InterPro" id="IPR051202">
    <property type="entry name" value="Peptidase_C40"/>
</dbReference>
<evidence type="ECO:0000256" key="4">
    <source>
        <dbReference type="ARBA" id="ARBA00022807"/>
    </source>
</evidence>
<sequence length="155" mass="17208">MKHLKKLSLILVVLTMFVAPYSFKRIKASAASQAIVEVAKSKIGCRYVYGSGHSMSAVMNKDQSTFDCSSFVSWVYYQSGYNIGVQTTQTLKNVGTYVSYSELKPGDIMLFPHHTGIYVGNGKMIHAPQTGESVKIVEISARRRSRFIMGRRIGA</sequence>
<dbReference type="Pfam" id="PF00877">
    <property type="entry name" value="NLPC_P60"/>
    <property type="match status" value="1"/>
</dbReference>
<name>A0A1H2QYA1_9FIRM</name>
<dbReference type="eggNOG" id="COG0791">
    <property type="taxonomic scope" value="Bacteria"/>
</dbReference>
<comment type="similarity">
    <text evidence="1">Belongs to the peptidase C40 family.</text>
</comment>
<protein>
    <submittedName>
        <fullName evidence="6">NlpC/P60 family protein</fullName>
    </submittedName>
</protein>
<keyword evidence="2" id="KW-0645">Protease</keyword>
<dbReference type="SUPFAM" id="SSF54001">
    <property type="entry name" value="Cysteine proteinases"/>
    <property type="match status" value="1"/>
</dbReference>
<feature type="domain" description="NlpC/P60" evidence="5">
    <location>
        <begin position="29"/>
        <end position="154"/>
    </location>
</feature>
<evidence type="ECO:0000313" key="7">
    <source>
        <dbReference type="Proteomes" id="UP000182429"/>
    </source>
</evidence>
<dbReference type="InterPro" id="IPR000064">
    <property type="entry name" value="NLP_P60_dom"/>
</dbReference>
<dbReference type="RefSeq" id="WP_074685705.1">
    <property type="nucleotide sequence ID" value="NZ_FNNF01000004.1"/>
</dbReference>
<dbReference type="STRING" id="1630.SAMN05216514_11037"/>
<evidence type="ECO:0000256" key="3">
    <source>
        <dbReference type="ARBA" id="ARBA00022801"/>
    </source>
</evidence>
<dbReference type="GO" id="GO:0006508">
    <property type="term" value="P:proteolysis"/>
    <property type="evidence" value="ECO:0007669"/>
    <property type="project" value="UniProtKB-KW"/>
</dbReference>
<organism evidence="6 7">
    <name type="scientific">Kandleria vitulina</name>
    <dbReference type="NCBI Taxonomy" id="1630"/>
    <lineage>
        <taxon>Bacteria</taxon>
        <taxon>Bacillati</taxon>
        <taxon>Bacillota</taxon>
        <taxon>Erysipelotrichia</taxon>
        <taxon>Erysipelotrichales</taxon>
        <taxon>Coprobacillaceae</taxon>
        <taxon>Kandleria</taxon>
    </lineage>
</organism>